<dbReference type="AlphaFoldDB" id="A0A8S1PI50"/>
<evidence type="ECO:0000313" key="2">
    <source>
        <dbReference type="Proteomes" id="UP000692954"/>
    </source>
</evidence>
<gene>
    <name evidence="1" type="ORF">PSON_ATCC_30995.1.T0780178</name>
</gene>
<comment type="caution">
    <text evidence="1">The sequence shown here is derived from an EMBL/GenBank/DDBJ whole genome shotgun (WGS) entry which is preliminary data.</text>
</comment>
<accession>A0A8S1PI50</accession>
<dbReference type="EMBL" id="CAJJDN010000078">
    <property type="protein sequence ID" value="CAD8102744.1"/>
    <property type="molecule type" value="Genomic_DNA"/>
</dbReference>
<keyword evidence="2" id="KW-1185">Reference proteome</keyword>
<sequence>MRVFLLIQLFQEMQYRVVCNFRKLITFMVIRTIIQIQRQEQKHRFLLKIFMNWMPLYFQVLEMMGNQRSFNQQLNNYYQEEHFLEIQNGLLVQLFIQDRILKL</sequence>
<organism evidence="1 2">
    <name type="scientific">Paramecium sonneborni</name>
    <dbReference type="NCBI Taxonomy" id="65129"/>
    <lineage>
        <taxon>Eukaryota</taxon>
        <taxon>Sar</taxon>
        <taxon>Alveolata</taxon>
        <taxon>Ciliophora</taxon>
        <taxon>Intramacronucleata</taxon>
        <taxon>Oligohymenophorea</taxon>
        <taxon>Peniculida</taxon>
        <taxon>Parameciidae</taxon>
        <taxon>Paramecium</taxon>
    </lineage>
</organism>
<evidence type="ECO:0000313" key="1">
    <source>
        <dbReference type="EMBL" id="CAD8102744.1"/>
    </source>
</evidence>
<reference evidence="1" key="1">
    <citation type="submission" date="2021-01" db="EMBL/GenBank/DDBJ databases">
        <authorList>
            <consortium name="Genoscope - CEA"/>
            <person name="William W."/>
        </authorList>
    </citation>
    <scope>NUCLEOTIDE SEQUENCE</scope>
</reference>
<dbReference type="Proteomes" id="UP000692954">
    <property type="component" value="Unassembled WGS sequence"/>
</dbReference>
<protein>
    <submittedName>
        <fullName evidence="1">Uncharacterized protein</fullName>
    </submittedName>
</protein>
<proteinExistence type="predicted"/>
<name>A0A8S1PI50_9CILI</name>